<evidence type="ECO:0000256" key="1">
    <source>
        <dbReference type="SAM" id="Phobius"/>
    </source>
</evidence>
<feature type="transmembrane region" description="Helical" evidence="1">
    <location>
        <begin position="399"/>
        <end position="424"/>
    </location>
</feature>
<dbReference type="InterPro" id="IPR027417">
    <property type="entry name" value="P-loop_NTPase"/>
</dbReference>
<comment type="caution">
    <text evidence="3">The sequence shown here is derived from an EMBL/GenBank/DDBJ whole genome shotgun (WGS) entry which is preliminary data.</text>
</comment>
<reference evidence="3 4" key="2">
    <citation type="submission" date="2020-08" db="EMBL/GenBank/DDBJ databases">
        <authorList>
            <person name="Partida-Martinez L."/>
            <person name="Huntemann M."/>
            <person name="Clum A."/>
            <person name="Wang J."/>
            <person name="Palaniappan K."/>
            <person name="Ritter S."/>
            <person name="Chen I.-M."/>
            <person name="Stamatis D."/>
            <person name="Reddy T."/>
            <person name="O'Malley R."/>
            <person name="Daum C."/>
            <person name="Shapiro N."/>
            <person name="Ivanova N."/>
            <person name="Kyrpides N."/>
            <person name="Woyke T."/>
        </authorList>
    </citation>
    <scope>NUCLEOTIDE SEQUENCE [LARGE SCALE GENOMIC DNA]</scope>
    <source>
        <strain evidence="3 4">RAS26</strain>
    </source>
</reference>
<dbReference type="PANTHER" id="PTHR42698">
    <property type="entry name" value="GTPASE ERA"/>
    <property type="match status" value="1"/>
</dbReference>
<evidence type="ECO:0000313" key="4">
    <source>
        <dbReference type="Proteomes" id="UP000518206"/>
    </source>
</evidence>
<keyword evidence="1" id="KW-0812">Transmembrane</keyword>
<keyword evidence="3" id="KW-0131">Cell cycle</keyword>
<gene>
    <name evidence="3" type="ORF">FHR80_002013</name>
</gene>
<keyword evidence="3" id="KW-0132">Cell division</keyword>
<evidence type="ECO:0000313" key="3">
    <source>
        <dbReference type="EMBL" id="MBB2923101.1"/>
    </source>
</evidence>
<dbReference type="AlphaFoldDB" id="A0A7W4UF89"/>
<dbReference type="Pfam" id="PF01926">
    <property type="entry name" value="MMR_HSR1"/>
    <property type="match status" value="1"/>
</dbReference>
<proteinExistence type="predicted"/>
<dbReference type="GO" id="GO:0043024">
    <property type="term" value="F:ribosomal small subunit binding"/>
    <property type="evidence" value="ECO:0007669"/>
    <property type="project" value="TreeGrafter"/>
</dbReference>
<dbReference type="GO" id="GO:0019843">
    <property type="term" value="F:rRNA binding"/>
    <property type="evidence" value="ECO:0007669"/>
    <property type="project" value="TreeGrafter"/>
</dbReference>
<dbReference type="GO" id="GO:0000028">
    <property type="term" value="P:ribosomal small subunit assembly"/>
    <property type="evidence" value="ECO:0007669"/>
    <property type="project" value="TreeGrafter"/>
</dbReference>
<keyword evidence="1" id="KW-1133">Transmembrane helix</keyword>
<dbReference type="SUPFAM" id="SSF52540">
    <property type="entry name" value="P-loop containing nucleoside triphosphate hydrolases"/>
    <property type="match status" value="1"/>
</dbReference>
<feature type="transmembrane region" description="Helical" evidence="1">
    <location>
        <begin position="436"/>
        <end position="458"/>
    </location>
</feature>
<dbReference type="InterPro" id="IPR005662">
    <property type="entry name" value="GTPase_Era-like"/>
</dbReference>
<dbReference type="GO" id="GO:0005829">
    <property type="term" value="C:cytosol"/>
    <property type="evidence" value="ECO:0007669"/>
    <property type="project" value="TreeGrafter"/>
</dbReference>
<dbReference type="Proteomes" id="UP000518206">
    <property type="component" value="Unassembled WGS sequence"/>
</dbReference>
<dbReference type="GO" id="GO:0051301">
    <property type="term" value="P:cell division"/>
    <property type="evidence" value="ECO:0007669"/>
    <property type="project" value="UniProtKB-KW"/>
</dbReference>
<keyword evidence="1" id="KW-0472">Membrane</keyword>
<organism evidence="3 4">
    <name type="scientific">Cellulomonas cellasea</name>
    <dbReference type="NCBI Taxonomy" id="43670"/>
    <lineage>
        <taxon>Bacteria</taxon>
        <taxon>Bacillati</taxon>
        <taxon>Actinomycetota</taxon>
        <taxon>Actinomycetes</taxon>
        <taxon>Micrococcales</taxon>
        <taxon>Cellulomonadaceae</taxon>
        <taxon>Cellulomonas</taxon>
    </lineage>
</organism>
<accession>A0A7W4UF89</accession>
<name>A0A7W4UF89_9CELL</name>
<protein>
    <submittedName>
        <fullName evidence="3">GTP-binding protein EngB required for normal cell division</fullName>
    </submittedName>
</protein>
<feature type="domain" description="G" evidence="2">
    <location>
        <begin position="75"/>
        <end position="214"/>
    </location>
</feature>
<dbReference type="RefSeq" id="WP_183295896.1">
    <property type="nucleotide sequence ID" value="NZ_JACHVX010000002.1"/>
</dbReference>
<dbReference type="InterPro" id="IPR006073">
    <property type="entry name" value="GTP-bd"/>
</dbReference>
<dbReference type="EMBL" id="JACHVX010000002">
    <property type="protein sequence ID" value="MBB2923101.1"/>
    <property type="molecule type" value="Genomic_DNA"/>
</dbReference>
<dbReference type="PANTHER" id="PTHR42698:SF1">
    <property type="entry name" value="GTPASE ERA, MITOCHONDRIAL"/>
    <property type="match status" value="1"/>
</dbReference>
<reference evidence="3 4" key="1">
    <citation type="submission" date="2020-08" db="EMBL/GenBank/DDBJ databases">
        <title>The Agave Microbiome: Exploring the role of microbial communities in plant adaptations to desert environments.</title>
        <authorList>
            <person name="Partida-Martinez L.P."/>
        </authorList>
    </citation>
    <scope>NUCLEOTIDE SEQUENCE [LARGE SCALE GENOMIC DNA]</scope>
    <source>
        <strain evidence="3 4">RAS26</strain>
    </source>
</reference>
<dbReference type="GO" id="GO:0005525">
    <property type="term" value="F:GTP binding"/>
    <property type="evidence" value="ECO:0007669"/>
    <property type="project" value="InterPro"/>
</dbReference>
<dbReference type="Gene3D" id="3.40.50.300">
    <property type="entry name" value="P-loop containing nucleotide triphosphate hydrolases"/>
    <property type="match status" value="1"/>
</dbReference>
<sequence length="510" mass="53782">MTDATETVRTLPGWATVHGTLHGAETEALTLRVDQLEEALEIGADRLDPEVSARVATSVARVRERLALGVDHTIVALVGGTGSGKSSLFNAICGLDFADVGVKRPTTSKVTACVWGEGGGALLDWLGVDEDRRIERESLLDGDTEAPLRGLVLLDLPDHDSIEPAHRAVVDLLLPMADLLVWVVDPQKYADDALHSGYLRRLVGHEAAMAVVLNQVDTVAPDMHDELVRDVEGLLVEDGLTGVHVRTASAHTGEGVPELRDRLAAVVRRRSVAAERAGAELNDAATLLASQVADREPAPSRLGVVELVDVLAEGAGLPAIADAVGAVVRGGSRTVPSFGAVQADTVVLARAGWLAGVTRTVPVRWADDIVARVTPAERLRLEIDDALARVTVAARRSRLAVAGFVLAVLAGVGALAAASIGLGLELGSVGRGADDWALPVAATLAVLALGLAAATWLLRRALARRRAERVLREGRAELEQVARTRLAEPAAEVIAEHRRVRELVALATVR</sequence>
<evidence type="ECO:0000259" key="2">
    <source>
        <dbReference type="Pfam" id="PF01926"/>
    </source>
</evidence>